<keyword evidence="1 3" id="KW-0547">Nucleotide-binding</keyword>
<evidence type="ECO:0000256" key="2">
    <source>
        <dbReference type="ARBA" id="ARBA00022840"/>
    </source>
</evidence>
<dbReference type="PANTHER" id="PTHR24055">
    <property type="entry name" value="MITOGEN-ACTIVATED PROTEIN KINASE"/>
    <property type="match status" value="1"/>
</dbReference>
<dbReference type="EMBL" id="CAKOGP040001758">
    <property type="protein sequence ID" value="CAJ1949173.1"/>
    <property type="molecule type" value="Genomic_DNA"/>
</dbReference>
<dbReference type="InterPro" id="IPR000719">
    <property type="entry name" value="Prot_kinase_dom"/>
</dbReference>
<dbReference type="GO" id="GO:0004672">
    <property type="term" value="F:protein kinase activity"/>
    <property type="evidence" value="ECO:0007669"/>
    <property type="project" value="InterPro"/>
</dbReference>
<evidence type="ECO:0000256" key="3">
    <source>
        <dbReference type="PROSITE-ProRule" id="PRU10141"/>
    </source>
</evidence>
<feature type="region of interest" description="Disordered" evidence="4">
    <location>
        <begin position="525"/>
        <end position="553"/>
    </location>
</feature>
<keyword evidence="7" id="KW-1185">Reference proteome</keyword>
<dbReference type="SMART" id="SM00220">
    <property type="entry name" value="S_TKc"/>
    <property type="match status" value="1"/>
</dbReference>
<reference evidence="6" key="1">
    <citation type="submission" date="2023-08" db="EMBL/GenBank/DDBJ databases">
        <authorList>
            <person name="Audoor S."/>
            <person name="Bilcke G."/>
        </authorList>
    </citation>
    <scope>NUCLEOTIDE SEQUENCE</scope>
</reference>
<dbReference type="AlphaFoldDB" id="A0AAD2FQ41"/>
<dbReference type="InterPro" id="IPR008271">
    <property type="entry name" value="Ser/Thr_kinase_AS"/>
</dbReference>
<comment type="caution">
    <text evidence="6">The sequence shown here is derived from an EMBL/GenBank/DDBJ whole genome shotgun (WGS) entry which is preliminary data.</text>
</comment>
<name>A0AAD2FQ41_9STRA</name>
<protein>
    <recommendedName>
        <fullName evidence="5">Protein kinase domain-containing protein</fullName>
    </recommendedName>
</protein>
<dbReference type="InterPro" id="IPR050117">
    <property type="entry name" value="MAPK"/>
</dbReference>
<sequence>MQNYIVHEEIGKGSFGSVFRATRKKDGKAVAIKKLNQTFGDWNAVRTLRECRANLVLSRDCKYLCQMYDIIRENDGTLYFSMELMPDGTLNDYIQSFRQQLRTSSSGDSNSARTHIGPSSIQSILRQVLRGLEHIHAKGYMHRDLKPENILMRGKECKVTDFSLSRMTVQKSQILQRSHASQECHQQRHGTRHNSPSQPQHHHCNPMAPTHTMHNALHQPSKMTSYVSTRWYRAPEIILCAPQYSTAVDLFALGCVMAELYTLDPLFPGSGEIPQLALICELWGGPLHWHEHWPEGKRLAAKMGLEVVADHHHLHHQNDSHQGGRNPTENEVQVRHHSVESTCRSKLRVKVPSACERALALMEHCLRINPNGRPTASNALQYDFFDPLVKNCPPSSISASPIPVDANTGTKNHHHHQNDNDSIAFLYSRNTPPTTSAEFTNHLSPSLLLDQNSQIINQSAAAVVSTNRDVDQGVFSSAMQSSSSHGSVMGFLSPSNISNTDLNRNSGLLDKHSLLGSIDCKKRRSQQSIIHSNRKKRGKEYKPSRAFFADMSNPSSLPNTMDWQPLRSLNFADVQRRR</sequence>
<evidence type="ECO:0000313" key="7">
    <source>
        <dbReference type="Proteomes" id="UP001295423"/>
    </source>
</evidence>
<dbReference type="PROSITE" id="PS00108">
    <property type="entry name" value="PROTEIN_KINASE_ST"/>
    <property type="match status" value="1"/>
</dbReference>
<dbReference type="InterPro" id="IPR017441">
    <property type="entry name" value="Protein_kinase_ATP_BS"/>
</dbReference>
<dbReference type="PROSITE" id="PS00107">
    <property type="entry name" value="PROTEIN_KINASE_ATP"/>
    <property type="match status" value="1"/>
</dbReference>
<dbReference type="Pfam" id="PF00069">
    <property type="entry name" value="Pkinase"/>
    <property type="match status" value="2"/>
</dbReference>
<gene>
    <name evidence="6" type="ORF">CYCCA115_LOCUS11962</name>
</gene>
<evidence type="ECO:0000259" key="5">
    <source>
        <dbReference type="PROSITE" id="PS50011"/>
    </source>
</evidence>
<dbReference type="GO" id="GO:0005524">
    <property type="term" value="F:ATP binding"/>
    <property type="evidence" value="ECO:0007669"/>
    <property type="project" value="UniProtKB-UniRule"/>
</dbReference>
<evidence type="ECO:0000313" key="6">
    <source>
        <dbReference type="EMBL" id="CAJ1949173.1"/>
    </source>
</evidence>
<evidence type="ECO:0000256" key="1">
    <source>
        <dbReference type="ARBA" id="ARBA00022741"/>
    </source>
</evidence>
<dbReference type="SUPFAM" id="SSF56112">
    <property type="entry name" value="Protein kinase-like (PK-like)"/>
    <property type="match status" value="1"/>
</dbReference>
<feature type="region of interest" description="Disordered" evidence="4">
    <location>
        <begin position="179"/>
        <end position="214"/>
    </location>
</feature>
<keyword evidence="2 3" id="KW-0067">ATP-binding</keyword>
<feature type="domain" description="Protein kinase" evidence="5">
    <location>
        <begin position="4"/>
        <end position="385"/>
    </location>
</feature>
<dbReference type="Proteomes" id="UP001295423">
    <property type="component" value="Unassembled WGS sequence"/>
</dbReference>
<dbReference type="Gene3D" id="1.10.510.10">
    <property type="entry name" value="Transferase(Phosphotransferase) domain 1"/>
    <property type="match status" value="2"/>
</dbReference>
<proteinExistence type="predicted"/>
<dbReference type="PROSITE" id="PS50011">
    <property type="entry name" value="PROTEIN_KINASE_DOM"/>
    <property type="match status" value="1"/>
</dbReference>
<dbReference type="InterPro" id="IPR011009">
    <property type="entry name" value="Kinase-like_dom_sf"/>
</dbReference>
<accession>A0AAD2FQ41</accession>
<feature type="binding site" evidence="3">
    <location>
        <position position="34"/>
    </location>
    <ligand>
        <name>ATP</name>
        <dbReference type="ChEBI" id="CHEBI:30616"/>
    </ligand>
</feature>
<organism evidence="6 7">
    <name type="scientific">Cylindrotheca closterium</name>
    <dbReference type="NCBI Taxonomy" id="2856"/>
    <lineage>
        <taxon>Eukaryota</taxon>
        <taxon>Sar</taxon>
        <taxon>Stramenopiles</taxon>
        <taxon>Ochrophyta</taxon>
        <taxon>Bacillariophyta</taxon>
        <taxon>Bacillariophyceae</taxon>
        <taxon>Bacillariophycidae</taxon>
        <taxon>Bacillariales</taxon>
        <taxon>Bacillariaceae</taxon>
        <taxon>Cylindrotheca</taxon>
    </lineage>
</organism>
<evidence type="ECO:0000256" key="4">
    <source>
        <dbReference type="SAM" id="MobiDB-lite"/>
    </source>
</evidence>